<keyword evidence="3" id="KW-0407">Ion channel</keyword>
<keyword evidence="3" id="KW-0406">Ion transport</keyword>
<keyword evidence="1" id="KW-1133">Transmembrane helix</keyword>
<keyword evidence="1" id="KW-0472">Membrane</keyword>
<feature type="domain" description="Potassium channel" evidence="2">
    <location>
        <begin position="65"/>
        <end position="131"/>
    </location>
</feature>
<gene>
    <name evidence="3" type="ORF">HNE05_09765</name>
</gene>
<dbReference type="AlphaFoldDB" id="A0A6M8FH22"/>
<dbReference type="Pfam" id="PF07885">
    <property type="entry name" value="Ion_trans_2"/>
    <property type="match status" value="1"/>
</dbReference>
<dbReference type="EMBL" id="CP053697">
    <property type="protein sequence ID" value="QKE63632.1"/>
    <property type="molecule type" value="Genomic_DNA"/>
</dbReference>
<dbReference type="KEGG" id="pcam:HNE05_09765"/>
<evidence type="ECO:0000313" key="4">
    <source>
        <dbReference type="Proteomes" id="UP000501379"/>
    </source>
</evidence>
<dbReference type="Proteomes" id="UP000501379">
    <property type="component" value="Chromosome"/>
</dbReference>
<dbReference type="InterPro" id="IPR013099">
    <property type="entry name" value="K_chnl_dom"/>
</dbReference>
<dbReference type="RefSeq" id="WP_173207484.1">
    <property type="nucleotide sequence ID" value="NZ_CP053697.2"/>
</dbReference>
<dbReference type="SUPFAM" id="SSF81324">
    <property type="entry name" value="Voltage-gated potassium channels"/>
    <property type="match status" value="1"/>
</dbReference>
<dbReference type="GO" id="GO:0034220">
    <property type="term" value="P:monoatomic ion transmembrane transport"/>
    <property type="evidence" value="ECO:0007669"/>
    <property type="project" value="UniProtKB-KW"/>
</dbReference>
<evidence type="ECO:0000259" key="2">
    <source>
        <dbReference type="Pfam" id="PF07885"/>
    </source>
</evidence>
<dbReference type="Gene3D" id="1.10.287.70">
    <property type="match status" value="1"/>
</dbReference>
<keyword evidence="3" id="KW-0813">Transport</keyword>
<evidence type="ECO:0000256" key="1">
    <source>
        <dbReference type="SAM" id="Phobius"/>
    </source>
</evidence>
<reference evidence="3" key="1">
    <citation type="submission" date="2020-07" db="EMBL/GenBank/DDBJ databases">
        <title>Nitrate ammonifying Pseudomonas campi sp. nov. isolated from German agricultural grassland.</title>
        <authorList>
            <person name="Timsy T."/>
            <person name="Ulrich A."/>
            <person name="Spanner T."/>
            <person name="Foesel B."/>
            <person name="Kolb S."/>
            <person name="Horn M.A."/>
            <person name="Behrendt U."/>
        </authorList>
    </citation>
    <scope>NUCLEOTIDE SEQUENCE</scope>
    <source>
        <strain evidence="3">S1-A32-2</strain>
    </source>
</reference>
<feature type="transmembrane region" description="Helical" evidence="1">
    <location>
        <begin position="44"/>
        <end position="62"/>
    </location>
</feature>
<evidence type="ECO:0000313" key="3">
    <source>
        <dbReference type="EMBL" id="QKE63632.1"/>
    </source>
</evidence>
<feature type="transmembrane region" description="Helical" evidence="1">
    <location>
        <begin position="113"/>
        <end position="135"/>
    </location>
</feature>
<protein>
    <submittedName>
        <fullName evidence="3">Two pore domain potassium channel family protein</fullName>
    </submittedName>
</protein>
<proteinExistence type="predicted"/>
<name>A0A6M8FH22_9GAMM</name>
<organism evidence="3 4">
    <name type="scientific">Aquipseudomonas campi</name>
    <dbReference type="NCBI Taxonomy" id="2731681"/>
    <lineage>
        <taxon>Bacteria</taxon>
        <taxon>Pseudomonadati</taxon>
        <taxon>Pseudomonadota</taxon>
        <taxon>Gammaproteobacteria</taxon>
        <taxon>Pseudomonadales</taxon>
        <taxon>Pseudomonadaceae</taxon>
        <taxon>Aquipseudomonas</taxon>
    </lineage>
</organism>
<feature type="transmembrane region" description="Helical" evidence="1">
    <location>
        <begin position="83"/>
        <end position="101"/>
    </location>
</feature>
<keyword evidence="1" id="KW-0812">Transmembrane</keyword>
<keyword evidence="4" id="KW-1185">Reference proteome</keyword>
<sequence length="148" mass="16424">MLMNLLIGLPVTLLCLLLQAVMVALSLRRYVEFRRNLHDPSPSSTILILGLVMLLMLFGNFLQMAIWAQLFVMLGEFESFSRALYFSGVTFSTLGYGDVVLSKPRQLLSALEAANGILMFGVSTAVLTAALHDVIKHYTEKSRDPEQA</sequence>
<accession>A0A6M8FH22</accession>